<dbReference type="PROSITE" id="PS51677">
    <property type="entry name" value="NODB"/>
    <property type="match status" value="1"/>
</dbReference>
<dbReference type="STRING" id="1176198.SAMN05444716_104266"/>
<sequence>MTSLDDLLTGPGRGPEPGPEGPHGPAPEPEHTPETEPETEPERAAGPARRRHLWMLMYHSVTVTAADPYNITVTPDRLRTHLDWLRARGLRGVSAAELLAAHDAGDAGGLVALTFDDGYTDFTRNALPLLRRHGFTATVFVLPGRLGGENEWDELGPRRELLDEAGIRAAADAGMEIGSHGLLHRALPDLDDATLRAETADSRARLAELTGREPAGFCYPYGTVDDRSVAAVRDAGYAYACAIDPGPLTGRHALPRIHVGQSDGTARLRLKRLLHPLRRRPVEAGA</sequence>
<dbReference type="InterPro" id="IPR051398">
    <property type="entry name" value="Polysacch_Deacetylase"/>
</dbReference>
<evidence type="ECO:0000256" key="3">
    <source>
        <dbReference type="SAM" id="MobiDB-lite"/>
    </source>
</evidence>
<accession>A0A1I6SZQ4</accession>
<dbReference type="Pfam" id="PF01522">
    <property type="entry name" value="Polysacc_deac_1"/>
    <property type="match status" value="1"/>
</dbReference>
<comment type="subcellular location">
    <subcellularLocation>
        <location evidence="1">Secreted</location>
    </subcellularLocation>
</comment>
<dbReference type="InterPro" id="IPR011330">
    <property type="entry name" value="Glyco_hydro/deAcase_b/a-brl"/>
</dbReference>
<dbReference type="CDD" id="cd10918">
    <property type="entry name" value="CE4_NodB_like_5s_6s"/>
    <property type="match status" value="1"/>
</dbReference>
<dbReference type="Proteomes" id="UP000198873">
    <property type="component" value="Unassembled WGS sequence"/>
</dbReference>
<evidence type="ECO:0000256" key="2">
    <source>
        <dbReference type="ARBA" id="ARBA00022729"/>
    </source>
</evidence>
<dbReference type="AlphaFoldDB" id="A0A1I6SZQ4"/>
<evidence type="ECO:0000313" key="6">
    <source>
        <dbReference type="Proteomes" id="UP000198873"/>
    </source>
</evidence>
<name>A0A1I6SZQ4_9ACTN</name>
<proteinExistence type="predicted"/>
<keyword evidence="2" id="KW-0732">Signal</keyword>
<evidence type="ECO:0000313" key="5">
    <source>
        <dbReference type="EMBL" id="SFS82471.1"/>
    </source>
</evidence>
<evidence type="ECO:0000259" key="4">
    <source>
        <dbReference type="PROSITE" id="PS51677"/>
    </source>
</evidence>
<reference evidence="6" key="1">
    <citation type="submission" date="2016-10" db="EMBL/GenBank/DDBJ databases">
        <authorList>
            <person name="Varghese N."/>
            <person name="Submissions S."/>
        </authorList>
    </citation>
    <scope>NUCLEOTIDE SEQUENCE [LARGE SCALE GENOMIC DNA]</scope>
    <source>
        <strain evidence="6">CGMCC 4.7047</strain>
    </source>
</reference>
<dbReference type="SUPFAM" id="SSF88713">
    <property type="entry name" value="Glycoside hydrolase/deacetylase"/>
    <property type="match status" value="1"/>
</dbReference>
<feature type="region of interest" description="Disordered" evidence="3">
    <location>
        <begin position="1"/>
        <end position="47"/>
    </location>
</feature>
<dbReference type="GO" id="GO:0005975">
    <property type="term" value="P:carbohydrate metabolic process"/>
    <property type="evidence" value="ECO:0007669"/>
    <property type="project" value="InterPro"/>
</dbReference>
<dbReference type="Gene3D" id="3.20.20.370">
    <property type="entry name" value="Glycoside hydrolase/deacetylase"/>
    <property type="match status" value="1"/>
</dbReference>
<dbReference type="GO" id="GO:0005576">
    <property type="term" value="C:extracellular region"/>
    <property type="evidence" value="ECO:0007669"/>
    <property type="project" value="UniProtKB-SubCell"/>
</dbReference>
<dbReference type="PANTHER" id="PTHR34216:SF3">
    <property type="entry name" value="POLY-BETA-1,6-N-ACETYL-D-GLUCOSAMINE N-DEACETYLASE"/>
    <property type="match status" value="1"/>
</dbReference>
<keyword evidence="6" id="KW-1185">Reference proteome</keyword>
<feature type="compositionally biased region" description="Pro residues" evidence="3">
    <location>
        <begin position="14"/>
        <end position="27"/>
    </location>
</feature>
<dbReference type="EMBL" id="FPAB01000004">
    <property type="protein sequence ID" value="SFS82471.1"/>
    <property type="molecule type" value="Genomic_DNA"/>
</dbReference>
<dbReference type="GO" id="GO:0016810">
    <property type="term" value="F:hydrolase activity, acting on carbon-nitrogen (but not peptide) bonds"/>
    <property type="evidence" value="ECO:0007669"/>
    <property type="project" value="InterPro"/>
</dbReference>
<dbReference type="InterPro" id="IPR002509">
    <property type="entry name" value="NODB_dom"/>
</dbReference>
<organism evidence="5 6">
    <name type="scientific">Streptomyces harbinensis</name>
    <dbReference type="NCBI Taxonomy" id="1176198"/>
    <lineage>
        <taxon>Bacteria</taxon>
        <taxon>Bacillati</taxon>
        <taxon>Actinomycetota</taxon>
        <taxon>Actinomycetes</taxon>
        <taxon>Kitasatosporales</taxon>
        <taxon>Streptomycetaceae</taxon>
        <taxon>Streptomyces</taxon>
    </lineage>
</organism>
<evidence type="ECO:0000256" key="1">
    <source>
        <dbReference type="ARBA" id="ARBA00004613"/>
    </source>
</evidence>
<feature type="domain" description="NodB homology" evidence="4">
    <location>
        <begin position="109"/>
        <end position="286"/>
    </location>
</feature>
<dbReference type="PANTHER" id="PTHR34216">
    <property type="match status" value="1"/>
</dbReference>
<protein>
    <submittedName>
        <fullName evidence="5">Polysaccharide deacetylase</fullName>
    </submittedName>
</protein>
<gene>
    <name evidence="5" type="ORF">SAMN05444716_104266</name>
</gene>